<sequence length="98" mass="10918">METNYEALGRCKKLSQEIETLKATRQRAFADLRGQLAASGSPPIMSSTVITFNADEAYKKLKALEATDLELMQAIAEYNEWAPQADERLIALKAPRES</sequence>
<organism evidence="1 2">
    <name type="scientific">Halomonas campaniensis</name>
    <dbReference type="NCBI Taxonomy" id="213554"/>
    <lineage>
        <taxon>Bacteria</taxon>
        <taxon>Pseudomonadati</taxon>
        <taxon>Pseudomonadota</taxon>
        <taxon>Gammaproteobacteria</taxon>
        <taxon>Oceanospirillales</taxon>
        <taxon>Halomonadaceae</taxon>
        <taxon>Halomonas</taxon>
    </lineage>
</organism>
<protein>
    <submittedName>
        <fullName evidence="1">Uncharacterized protein</fullName>
    </submittedName>
</protein>
<dbReference type="Proteomes" id="UP000197334">
    <property type="component" value="Unassembled WGS sequence"/>
</dbReference>
<accession>A0A246S0X5</accession>
<evidence type="ECO:0000313" key="1">
    <source>
        <dbReference type="EMBL" id="OWV29445.1"/>
    </source>
</evidence>
<comment type="caution">
    <text evidence="1">The sequence shown here is derived from an EMBL/GenBank/DDBJ whole genome shotgun (WGS) entry which is preliminary data.</text>
</comment>
<name>A0A246S0X5_9GAMM</name>
<evidence type="ECO:0000313" key="2">
    <source>
        <dbReference type="Proteomes" id="UP000197334"/>
    </source>
</evidence>
<reference evidence="1 2" key="1">
    <citation type="submission" date="2014-08" db="EMBL/GenBank/DDBJ databases">
        <title>Draft genome sequence of a novel L-asparaginase producing marine bacterium, Halomonas campaniensis.</title>
        <authorList>
            <person name="Sundarakrishnan B."/>
            <person name="Moushumi Priya A."/>
            <person name="Raman G."/>
            <person name="Sakthivel N."/>
            <person name="Park S."/>
            <person name="Jayachandran S."/>
        </authorList>
    </citation>
    <scope>NUCLEOTIDE SEQUENCE [LARGE SCALE GENOMIC DNA]</scope>
    <source>
        <strain evidence="1 2">SK03</strain>
    </source>
</reference>
<gene>
    <name evidence="1" type="ORF">JI62_11555</name>
</gene>
<proteinExistence type="predicted"/>
<keyword evidence="2" id="KW-1185">Reference proteome</keyword>
<dbReference type="RefSeq" id="WP_088700332.1">
    <property type="nucleotide sequence ID" value="NZ_JPUA01000032.1"/>
</dbReference>
<dbReference type="AlphaFoldDB" id="A0A246S0X5"/>
<dbReference type="EMBL" id="JPUA01000032">
    <property type="protein sequence ID" value="OWV29445.1"/>
    <property type="molecule type" value="Genomic_DNA"/>
</dbReference>
<dbReference type="OrthoDB" id="6638550at2"/>